<sequence length="595" mass="66560">MSSQVADRRNLTRPRARQPFNTLSKAPGASMTRDRSNSYYAEEQELDDLGASNFDGPHHVSLPPRRKSSTGRLPKYDDDEDTYKDRPNHTQNGKRSRGHDEGASSLWQLPPADFRNFSLLCILYLLQGVPVGLAMGSVPFLLKGKLSYGQVGLFSLASYPYSMKLLWSPIVDAIYSPTIGRRKSWIIPIQTISSIMLLWLGSHVEKLLANAESRLGFITVLFFTLVFLCATQDVAVDGWALTLLSHANLSYASTAQTIGLNTGYFLSFTVFLAFNSAEFANKYFRTVPLDTGLLSMSAYLKFWGWAYLIMTIALFLGKTEEKTRDIRSGKNGILDVYSAMWKIVKLPNVQLFILIHLVSKFGFQANDAVTNLKLLEKGLSKEDLALTVLIDFPFEIIFGYYSAKWSVGNRPLRPWLYAFVGRLGSALLAQLLVYYFPKNGAGSFYLLLVILVHVLGSFMSTVQFVSINAFHTQIADPAIGGTYMTTLNTVSNLGGQWPRVLVLFAVDFFTRATCELDPATATSDQVETFVPFSCPKQADKQRCANVGGVCDMTVDGYYITNIFCVLIGGVLFFSFIRPRVEYLQKLDLSKWRVEK</sequence>
<comment type="caution">
    <text evidence="1">The sequence shown here is derived from an EMBL/GenBank/DDBJ whole genome shotgun (WGS) entry which is preliminary data.</text>
</comment>
<protein>
    <submittedName>
        <fullName evidence="1">Acetyl-coenzyme A transporter 1-domain-containing protein</fullName>
    </submittedName>
</protein>
<name>A0ACC3T427_LIPKO</name>
<evidence type="ECO:0000313" key="2">
    <source>
        <dbReference type="Proteomes" id="UP001433508"/>
    </source>
</evidence>
<organism evidence="1 2">
    <name type="scientific">Lipomyces kononenkoae</name>
    <name type="common">Yeast</name>
    <dbReference type="NCBI Taxonomy" id="34357"/>
    <lineage>
        <taxon>Eukaryota</taxon>
        <taxon>Fungi</taxon>
        <taxon>Dikarya</taxon>
        <taxon>Ascomycota</taxon>
        <taxon>Saccharomycotina</taxon>
        <taxon>Lipomycetes</taxon>
        <taxon>Lipomycetales</taxon>
        <taxon>Lipomycetaceae</taxon>
        <taxon>Lipomyces</taxon>
    </lineage>
</organism>
<gene>
    <name evidence="1" type="ORF">V1525DRAFT_432454</name>
</gene>
<dbReference type="EMBL" id="MU971364">
    <property type="protein sequence ID" value="KAK9237832.1"/>
    <property type="molecule type" value="Genomic_DNA"/>
</dbReference>
<dbReference type="Proteomes" id="UP001433508">
    <property type="component" value="Unassembled WGS sequence"/>
</dbReference>
<reference evidence="2" key="1">
    <citation type="journal article" date="2024" name="Front. Bioeng. Biotechnol.">
        <title>Genome-scale model development and genomic sequencing of the oleaginous clade Lipomyces.</title>
        <authorList>
            <person name="Czajka J.J."/>
            <person name="Han Y."/>
            <person name="Kim J."/>
            <person name="Mondo S.J."/>
            <person name="Hofstad B.A."/>
            <person name="Robles A."/>
            <person name="Haridas S."/>
            <person name="Riley R."/>
            <person name="LaButti K."/>
            <person name="Pangilinan J."/>
            <person name="Andreopoulos W."/>
            <person name="Lipzen A."/>
            <person name="Yan J."/>
            <person name="Wang M."/>
            <person name="Ng V."/>
            <person name="Grigoriev I.V."/>
            <person name="Spatafora J.W."/>
            <person name="Magnuson J.K."/>
            <person name="Baker S.E."/>
            <person name="Pomraning K.R."/>
        </authorList>
    </citation>
    <scope>NUCLEOTIDE SEQUENCE [LARGE SCALE GENOMIC DNA]</scope>
    <source>
        <strain evidence="2">CBS 7786</strain>
    </source>
</reference>
<proteinExistence type="predicted"/>
<keyword evidence="2" id="KW-1185">Reference proteome</keyword>
<accession>A0ACC3T427</accession>
<evidence type="ECO:0000313" key="1">
    <source>
        <dbReference type="EMBL" id="KAK9237832.1"/>
    </source>
</evidence>